<organism evidence="2 3">
    <name type="scientific">Ekhidna lutea</name>
    <dbReference type="NCBI Taxonomy" id="447679"/>
    <lineage>
        <taxon>Bacteria</taxon>
        <taxon>Pseudomonadati</taxon>
        <taxon>Bacteroidota</taxon>
        <taxon>Cytophagia</taxon>
        <taxon>Cytophagales</taxon>
        <taxon>Reichenbachiellaceae</taxon>
        <taxon>Ekhidna</taxon>
    </lineage>
</organism>
<dbReference type="Gene3D" id="2.60.120.620">
    <property type="entry name" value="q2cbj1_9rhob like domain"/>
    <property type="match status" value="1"/>
</dbReference>
<dbReference type="PANTHER" id="PTHR20883:SF48">
    <property type="entry name" value="ECTOINE DIOXYGENASE"/>
    <property type="match status" value="1"/>
</dbReference>
<protein>
    <submittedName>
        <fullName evidence="2">Phytanoyl-CoA dioxygenase (PhyH)</fullName>
    </submittedName>
</protein>
<dbReference type="RefSeq" id="WP_089355425.1">
    <property type="nucleotide sequence ID" value="NZ_FZPD01000001.1"/>
</dbReference>
<dbReference type="PANTHER" id="PTHR20883">
    <property type="entry name" value="PHYTANOYL-COA DIOXYGENASE DOMAIN CONTAINING 1"/>
    <property type="match status" value="1"/>
</dbReference>
<gene>
    <name evidence="2" type="ORF">SAMN05421640_0673</name>
</gene>
<dbReference type="AlphaFoldDB" id="A0A239FHU6"/>
<dbReference type="GO" id="GO:0016706">
    <property type="term" value="F:2-oxoglutarate-dependent dioxygenase activity"/>
    <property type="evidence" value="ECO:0007669"/>
    <property type="project" value="UniProtKB-ARBA"/>
</dbReference>
<keyword evidence="2" id="KW-0223">Dioxygenase</keyword>
<dbReference type="InterPro" id="IPR008775">
    <property type="entry name" value="Phytyl_CoA_dOase-like"/>
</dbReference>
<keyword evidence="3" id="KW-1185">Reference proteome</keyword>
<dbReference type="Pfam" id="PF05721">
    <property type="entry name" value="PhyH"/>
    <property type="match status" value="1"/>
</dbReference>
<dbReference type="SUPFAM" id="SSF51197">
    <property type="entry name" value="Clavaminate synthase-like"/>
    <property type="match status" value="1"/>
</dbReference>
<evidence type="ECO:0000256" key="1">
    <source>
        <dbReference type="ARBA" id="ARBA00001954"/>
    </source>
</evidence>
<dbReference type="OrthoDB" id="9814777at2"/>
<dbReference type="Proteomes" id="UP000198393">
    <property type="component" value="Unassembled WGS sequence"/>
</dbReference>
<evidence type="ECO:0000313" key="3">
    <source>
        <dbReference type="Proteomes" id="UP000198393"/>
    </source>
</evidence>
<name>A0A239FHU6_EKHLU</name>
<evidence type="ECO:0000313" key="2">
    <source>
        <dbReference type="EMBL" id="SNS56325.1"/>
    </source>
</evidence>
<comment type="cofactor">
    <cofactor evidence="1">
        <name>Fe(2+)</name>
        <dbReference type="ChEBI" id="CHEBI:29033"/>
    </cofactor>
</comment>
<keyword evidence="2" id="KW-0560">Oxidoreductase</keyword>
<dbReference type="GO" id="GO:0005506">
    <property type="term" value="F:iron ion binding"/>
    <property type="evidence" value="ECO:0007669"/>
    <property type="project" value="UniProtKB-ARBA"/>
</dbReference>
<sequence length="254" mass="28858">MINYLANNVRVFGNALKDAFSSNRIKSELDEKTKSIVAEIETNGYFIIEDFLTKEECRQLANEIDSLLIKFDKSAWKDEYNSDHRLYAADRKSNKIAGFFTDERIDAVAKNYMKSDLVGFTLGAKLTAKPENPGSGGGWHRDALKKQIKAIIYLTDVDQDHGPFEYFVGSHKYDNKIGNFIMNELKHHTRYTVEEIAGIASENHKVLTGKAGTLILVDTSGIHRGAPIQKGERYALTNYYWKDKIPDHISKLFI</sequence>
<reference evidence="2 3" key="1">
    <citation type="submission" date="2017-06" db="EMBL/GenBank/DDBJ databases">
        <authorList>
            <person name="Kim H.J."/>
            <person name="Triplett B.A."/>
        </authorList>
    </citation>
    <scope>NUCLEOTIDE SEQUENCE [LARGE SCALE GENOMIC DNA]</scope>
    <source>
        <strain evidence="2 3">DSM 19307</strain>
    </source>
</reference>
<dbReference type="EMBL" id="FZPD01000001">
    <property type="protein sequence ID" value="SNS56325.1"/>
    <property type="molecule type" value="Genomic_DNA"/>
</dbReference>
<proteinExistence type="predicted"/>
<accession>A0A239FHU6</accession>